<reference evidence="2 3" key="1">
    <citation type="submission" date="2018-12" db="EMBL/GenBank/DDBJ databases">
        <title>Glycomyces sp. YIM 121974 draft genome.</title>
        <authorList>
            <person name="Li Q."/>
        </authorList>
    </citation>
    <scope>NUCLEOTIDE SEQUENCE [LARGE SCALE GENOMIC DNA]</scope>
    <source>
        <strain evidence="2 3">YIM 121974</strain>
    </source>
</reference>
<evidence type="ECO:0000256" key="1">
    <source>
        <dbReference type="SAM" id="MobiDB-lite"/>
    </source>
</evidence>
<evidence type="ECO:0000313" key="2">
    <source>
        <dbReference type="EMBL" id="RRR98261.1"/>
    </source>
</evidence>
<comment type="caution">
    <text evidence="2">The sequence shown here is derived from an EMBL/GenBank/DDBJ whole genome shotgun (WGS) entry which is preliminary data.</text>
</comment>
<dbReference type="OrthoDB" id="5185506at2"/>
<feature type="region of interest" description="Disordered" evidence="1">
    <location>
        <begin position="93"/>
        <end position="114"/>
    </location>
</feature>
<sequence length="263" mass="28189">MTDVPSRERSLTSDCGSVTVTVAPGAAPRIELTAAAERMFTRDLAELVTDTARKAAEALDDEPEGPRVEEAAEMLAAFAGDLRERGVGALLERRKAFEDDDPEERPRPADPGRAKLALDPAAVAMLDDVLELWKRSERLAPGTKDGDEHAPVGRARSESKLVTVESTLAYPVSQVILSKRALEIGAKGLSLELTETAAAAVADRDAKQGPYFDALGLPYAPGEAKEVLDRGNALNAEGLAIVQRISESQDRITRMFKDGGHFA</sequence>
<dbReference type="EMBL" id="RSEB01000004">
    <property type="protein sequence ID" value="RRR98261.1"/>
    <property type="molecule type" value="Genomic_DNA"/>
</dbReference>
<name>A0A426UVQ8_9ACTN</name>
<dbReference type="AlphaFoldDB" id="A0A426UVQ8"/>
<organism evidence="2 3">
    <name type="scientific">Glycomyces terrestris</name>
    <dbReference type="NCBI Taxonomy" id="2493553"/>
    <lineage>
        <taxon>Bacteria</taxon>
        <taxon>Bacillati</taxon>
        <taxon>Actinomycetota</taxon>
        <taxon>Actinomycetes</taxon>
        <taxon>Glycomycetales</taxon>
        <taxon>Glycomycetaceae</taxon>
        <taxon>Glycomyces</taxon>
    </lineage>
</organism>
<protein>
    <submittedName>
        <fullName evidence="2">Uncharacterized protein</fullName>
    </submittedName>
</protein>
<gene>
    <name evidence="2" type="ORF">EIW28_15215</name>
</gene>
<evidence type="ECO:0000313" key="3">
    <source>
        <dbReference type="Proteomes" id="UP000277256"/>
    </source>
</evidence>
<accession>A0A426UVQ8</accession>
<dbReference type="RefSeq" id="WP_125248570.1">
    <property type="nucleotide sequence ID" value="NZ_RSEB01000004.1"/>
</dbReference>
<proteinExistence type="predicted"/>
<dbReference type="Proteomes" id="UP000277256">
    <property type="component" value="Unassembled WGS sequence"/>
</dbReference>
<keyword evidence="3" id="KW-1185">Reference proteome</keyword>
<feature type="compositionally biased region" description="Basic and acidic residues" evidence="1">
    <location>
        <begin position="104"/>
        <end position="113"/>
    </location>
</feature>